<keyword evidence="3" id="KW-1185">Reference proteome</keyword>
<evidence type="ECO:0008006" key="4">
    <source>
        <dbReference type="Google" id="ProtNLM"/>
    </source>
</evidence>
<dbReference type="PANTHER" id="PTHR34396">
    <property type="entry name" value="OS03G0264950 PROTEIN-RELATED"/>
    <property type="match status" value="1"/>
</dbReference>
<dbReference type="PANTHER" id="PTHR34396:SF25">
    <property type="entry name" value="BOUNDARY ELEMENT ASSOCIATED FACTOR"/>
    <property type="match status" value="1"/>
</dbReference>
<proteinExistence type="predicted"/>
<dbReference type="GO" id="GO:0006357">
    <property type="term" value="P:regulation of transcription by RNA polymerase II"/>
    <property type="evidence" value="ECO:0007669"/>
    <property type="project" value="TreeGrafter"/>
</dbReference>
<protein>
    <recommendedName>
        <fullName evidence="4">BED-type domain-containing protein</fullName>
    </recommendedName>
</protein>
<name>A0AAQ3U0U2_PASNO</name>
<dbReference type="GO" id="GO:0005634">
    <property type="term" value="C:nucleus"/>
    <property type="evidence" value="ECO:0007669"/>
    <property type="project" value="TreeGrafter"/>
</dbReference>
<dbReference type="Proteomes" id="UP001341281">
    <property type="component" value="Chromosome 07"/>
</dbReference>
<evidence type="ECO:0000256" key="1">
    <source>
        <dbReference type="SAM" id="MobiDB-lite"/>
    </source>
</evidence>
<reference evidence="2 3" key="1">
    <citation type="submission" date="2024-02" db="EMBL/GenBank/DDBJ databases">
        <title>High-quality chromosome-scale genome assembly of Pensacola bahiagrass (Paspalum notatum Flugge var. saurae).</title>
        <authorList>
            <person name="Vega J.M."/>
            <person name="Podio M."/>
            <person name="Orjuela J."/>
            <person name="Siena L.A."/>
            <person name="Pessino S.C."/>
            <person name="Combes M.C."/>
            <person name="Mariac C."/>
            <person name="Albertini E."/>
            <person name="Pupilli F."/>
            <person name="Ortiz J.P.A."/>
            <person name="Leblanc O."/>
        </authorList>
    </citation>
    <scope>NUCLEOTIDE SEQUENCE [LARGE SCALE GENOMIC DNA]</scope>
    <source>
        <strain evidence="2">R1</strain>
        <tissue evidence="2">Leaf</tissue>
    </source>
</reference>
<organism evidence="2 3">
    <name type="scientific">Paspalum notatum var. saurae</name>
    <dbReference type="NCBI Taxonomy" id="547442"/>
    <lineage>
        <taxon>Eukaryota</taxon>
        <taxon>Viridiplantae</taxon>
        <taxon>Streptophyta</taxon>
        <taxon>Embryophyta</taxon>
        <taxon>Tracheophyta</taxon>
        <taxon>Spermatophyta</taxon>
        <taxon>Magnoliopsida</taxon>
        <taxon>Liliopsida</taxon>
        <taxon>Poales</taxon>
        <taxon>Poaceae</taxon>
        <taxon>PACMAD clade</taxon>
        <taxon>Panicoideae</taxon>
        <taxon>Andropogonodae</taxon>
        <taxon>Paspaleae</taxon>
        <taxon>Paspalinae</taxon>
        <taxon>Paspalum</taxon>
    </lineage>
</organism>
<dbReference type="InterPro" id="IPR053031">
    <property type="entry name" value="Cuticle_assoc_protein"/>
</dbReference>
<dbReference type="EMBL" id="CP144751">
    <property type="protein sequence ID" value="WVZ83298.1"/>
    <property type="molecule type" value="Genomic_DNA"/>
</dbReference>
<evidence type="ECO:0000313" key="2">
    <source>
        <dbReference type="EMBL" id="WVZ83298.1"/>
    </source>
</evidence>
<dbReference type="AlphaFoldDB" id="A0AAQ3U0U2"/>
<dbReference type="InterPro" id="IPR036236">
    <property type="entry name" value="Znf_C2H2_sf"/>
</dbReference>
<evidence type="ECO:0000313" key="3">
    <source>
        <dbReference type="Proteomes" id="UP001341281"/>
    </source>
</evidence>
<dbReference type="SUPFAM" id="SSF57667">
    <property type="entry name" value="beta-beta-alpha zinc fingers"/>
    <property type="match status" value="1"/>
</dbReference>
<feature type="compositionally biased region" description="Polar residues" evidence="1">
    <location>
        <begin position="16"/>
        <end position="28"/>
    </location>
</feature>
<sequence>MASASGSVCASMGASLTSHGTLVGTGQSVPKPPRPTAGNKATREPTVDGEGSPANVIHVDDVDESLEPAAKKKRDKKSTFGVWDYFTKYTVQKKGDNGDIEKEVWAKCKKCSFRTRGKSSRGKTVFWNHLKKKHDLTRGQQNCILRRFDPEESLNKFYKAMIMHDYPFKMVDHEFFVYFIKSLHPHFVFKCRTTTRKPAPSSSRRIHFTYLHEGSFNCQI</sequence>
<accession>A0AAQ3U0U2</accession>
<dbReference type="GO" id="GO:1990837">
    <property type="term" value="F:sequence-specific double-stranded DNA binding"/>
    <property type="evidence" value="ECO:0007669"/>
    <property type="project" value="TreeGrafter"/>
</dbReference>
<feature type="region of interest" description="Disordered" evidence="1">
    <location>
        <begin position="16"/>
        <end position="71"/>
    </location>
</feature>
<gene>
    <name evidence="2" type="ORF">U9M48_030460</name>
</gene>